<proteinExistence type="predicted"/>
<keyword evidence="2" id="KW-1185">Reference proteome</keyword>
<protein>
    <submittedName>
        <fullName evidence="1">Uncharacterized protein</fullName>
    </submittedName>
</protein>
<gene>
    <name evidence="1" type="ORF">H0I76_07365</name>
</gene>
<dbReference type="AlphaFoldDB" id="A0A8J7M727"/>
<accession>A0A8J7M727</accession>
<evidence type="ECO:0000313" key="1">
    <source>
        <dbReference type="EMBL" id="MBK0399003.1"/>
    </source>
</evidence>
<comment type="caution">
    <text evidence="1">The sequence shown here is derived from an EMBL/GenBank/DDBJ whole genome shotgun (WGS) entry which is preliminary data.</text>
</comment>
<evidence type="ECO:0000313" key="2">
    <source>
        <dbReference type="Proteomes" id="UP000655420"/>
    </source>
</evidence>
<dbReference type="Proteomes" id="UP000655420">
    <property type="component" value="Unassembled WGS sequence"/>
</dbReference>
<sequence>MQLEILKALEGFPAYRNWHDENHGQCHNWRDLARPIDVLRAIGLEATQANRATVLRALKALAARGLVDMATLRGSGRYRRFAAKKHTE</sequence>
<reference evidence="1" key="1">
    <citation type="submission" date="2020-12" db="EMBL/GenBank/DDBJ databases">
        <title>Bacterial taxonomy.</title>
        <authorList>
            <person name="Pan X."/>
        </authorList>
    </citation>
    <scope>NUCLEOTIDE SEQUENCE</scope>
    <source>
        <strain evidence="1">M0105</strain>
    </source>
</reference>
<organism evidence="1 2">
    <name type="scientific">Thermohalobaculum xanthum</name>
    <dbReference type="NCBI Taxonomy" id="2753746"/>
    <lineage>
        <taxon>Bacteria</taxon>
        <taxon>Pseudomonadati</taxon>
        <taxon>Pseudomonadota</taxon>
        <taxon>Alphaproteobacteria</taxon>
        <taxon>Rhodobacterales</taxon>
        <taxon>Paracoccaceae</taxon>
        <taxon>Thermohalobaculum</taxon>
    </lineage>
</organism>
<dbReference type="EMBL" id="JAEHHL010000003">
    <property type="protein sequence ID" value="MBK0399003.1"/>
    <property type="molecule type" value="Genomic_DNA"/>
</dbReference>
<dbReference type="RefSeq" id="WP_200608848.1">
    <property type="nucleotide sequence ID" value="NZ_JAEHHL010000003.1"/>
</dbReference>
<name>A0A8J7M727_9RHOB</name>